<feature type="compositionally biased region" description="Basic and acidic residues" evidence="1">
    <location>
        <begin position="993"/>
        <end position="1018"/>
    </location>
</feature>
<protein>
    <recommendedName>
        <fullName evidence="2">AAA+ ATPase domain-containing protein</fullName>
    </recommendedName>
</protein>
<feature type="domain" description="AAA+ ATPase" evidence="2">
    <location>
        <begin position="685"/>
        <end position="812"/>
    </location>
</feature>
<dbReference type="InterPro" id="IPR003959">
    <property type="entry name" value="ATPase_AAA_core"/>
</dbReference>
<keyword evidence="4" id="KW-1185">Reference proteome</keyword>
<dbReference type="InterPro" id="IPR003593">
    <property type="entry name" value="AAA+_ATPase"/>
</dbReference>
<dbReference type="Pfam" id="PF23232">
    <property type="entry name" value="AAA_lid_13"/>
    <property type="match status" value="1"/>
</dbReference>
<name>A0AAE0M230_9PEZI</name>
<evidence type="ECO:0000259" key="2">
    <source>
        <dbReference type="SMART" id="SM00382"/>
    </source>
</evidence>
<dbReference type="PANTHER" id="PTHR46411">
    <property type="entry name" value="FAMILY ATPASE, PUTATIVE-RELATED"/>
    <property type="match status" value="1"/>
</dbReference>
<evidence type="ECO:0000256" key="1">
    <source>
        <dbReference type="SAM" id="MobiDB-lite"/>
    </source>
</evidence>
<feature type="region of interest" description="Disordered" evidence="1">
    <location>
        <begin position="972"/>
        <end position="1137"/>
    </location>
</feature>
<dbReference type="EMBL" id="JAUEDM010000005">
    <property type="protein sequence ID" value="KAK3315948.1"/>
    <property type="molecule type" value="Genomic_DNA"/>
</dbReference>
<accession>A0AAE0M230</accession>
<reference evidence="3" key="2">
    <citation type="submission" date="2023-06" db="EMBL/GenBank/DDBJ databases">
        <authorList>
            <consortium name="Lawrence Berkeley National Laboratory"/>
            <person name="Haridas S."/>
            <person name="Hensen N."/>
            <person name="Bonometti L."/>
            <person name="Westerberg I."/>
            <person name="Brannstrom I.O."/>
            <person name="Guillou S."/>
            <person name="Cros-Aarteil S."/>
            <person name="Calhoun S."/>
            <person name="Kuo A."/>
            <person name="Mondo S."/>
            <person name="Pangilinan J."/>
            <person name="Riley R."/>
            <person name="Labutti K."/>
            <person name="Andreopoulos B."/>
            <person name="Lipzen A."/>
            <person name="Chen C."/>
            <person name="Yanf M."/>
            <person name="Daum C."/>
            <person name="Ng V."/>
            <person name="Clum A."/>
            <person name="Steindorff A."/>
            <person name="Ohm R."/>
            <person name="Martin F."/>
            <person name="Silar P."/>
            <person name="Natvig D."/>
            <person name="Lalanne C."/>
            <person name="Gautier V."/>
            <person name="Ament-Velasquez S.L."/>
            <person name="Kruys A."/>
            <person name="Hutchinson M.I."/>
            <person name="Powell A.J."/>
            <person name="Barry K."/>
            <person name="Miller A.N."/>
            <person name="Grigoriev I.V."/>
            <person name="Debuchy R."/>
            <person name="Gladieux P."/>
            <person name="Thoren M.H."/>
            <person name="Johannesson H."/>
        </authorList>
    </citation>
    <scope>NUCLEOTIDE SEQUENCE</scope>
    <source>
        <strain evidence="3">CBS 118394</strain>
    </source>
</reference>
<dbReference type="PANTHER" id="PTHR46411:SF3">
    <property type="entry name" value="AAA+ ATPASE DOMAIN-CONTAINING PROTEIN"/>
    <property type="match status" value="1"/>
</dbReference>
<dbReference type="Pfam" id="PF22942">
    <property type="entry name" value="DUF7025"/>
    <property type="match status" value="1"/>
</dbReference>
<feature type="compositionally biased region" description="Basic and acidic residues" evidence="1">
    <location>
        <begin position="1098"/>
        <end position="1114"/>
    </location>
</feature>
<dbReference type="SMART" id="SM00382">
    <property type="entry name" value="AAA"/>
    <property type="match status" value="1"/>
</dbReference>
<sequence>MKDYIVGPASELPTPSISSATSHRDAGKLLVADMLGDGGDMLASTKDTVGLAKELAAGSESAHSLDGHGHTLVRRDTTSAGRGLDDGHSDAGSDSNSSIAKSSVAIIEDAATEHNPDEEEEQEHWKIKLKNREPILEYKELDFEHFKNRYGEDDGRHLIEILRATPTISHDIENERNLRLLKRRSPAQEGPPESIANSWWQRVRINSWPVLGHLHSVTGTEAAWPKNTSRTFFRPFNVLTYFQQRMREVLQEMEGKWAEVERLDASGEKEKAAAMEAELRKIHEKEKVERVPEGGDEKSGAPAKAAVTDPSLVGITALRHLRFYVDFVDKKIMPLLDLYQGTSKTTIRFNDIGLLLRPGDIVYAPPSGSSVVMSQRNYQTAWRVYHAWRSAVDSGEPDDIDFGHGDRVKVCCYHIDYNGESYGLVKAKFKIKMFQGEKKITDLPIYPIRFADNAAKIEESLRHQGESFTSIVKEKHLYYEGWTIPSDVSNKEDKVKKTSSNAEHIESAVILDFGEAYKHHEDWKPKIVDIGRRIYDWEGGSDSFQLAHWADRSREKLWYAVPEKTQPKDDTHIRTKYDYVDHLDKFILATRAGDVKELTDPEDIMLLPRRLVAYALRERRFVQVDVLSLRQLPRQNRPFRDLKINPDHKRMVRSLVKAHFRNREMQRQRPFFGGLNQDLIQGKGSGLFILLHGLPGVGKTATAEAIALSNNKPLFTITCGDLGFTPKDVETELKEIFRLAHLWDCVLLLDEADIFLARRDMANLKRNALVSVFLRVLEYYSGILFLTTNRVGILDEAFKSRIHISLYYERLTLDRTLAIFEVNIRRLKSIEKEKSKQLEGSSLQEPALRIDADKIMDFAERHYEETPEGARWNGRQIRNAFQIASSLARYDVRKSNLEASDGEDKGGTLKGGETRNPQPSLSDKQFQLVAEAIERFDNYFQLATGTTDESLARMEGVREDGARHEDLAQAHHYYGRPSQNPSTPSGSGGRYRSRGDFDHGDVRPPRSSTKQRESEDSGRVPVSASRKNSGKQLVSSTSGLGSRKGTGVASSSRDTPSSSSRQQLQAAAPLARRPRRKYVSGDEDDDDDDDEDCDSEDEHQAQRARKQEMDEALRAKPSRRRYREEDEDDEDQDDDDF</sequence>
<comment type="caution">
    <text evidence="3">The sequence shown here is derived from an EMBL/GenBank/DDBJ whole genome shotgun (WGS) entry which is preliminary data.</text>
</comment>
<dbReference type="SUPFAM" id="SSF52540">
    <property type="entry name" value="P-loop containing nucleoside triphosphate hydrolases"/>
    <property type="match status" value="1"/>
</dbReference>
<dbReference type="InterPro" id="IPR027417">
    <property type="entry name" value="P-loop_NTPase"/>
</dbReference>
<evidence type="ECO:0000313" key="3">
    <source>
        <dbReference type="EMBL" id="KAK3315948.1"/>
    </source>
</evidence>
<evidence type="ECO:0000313" key="4">
    <source>
        <dbReference type="Proteomes" id="UP001283341"/>
    </source>
</evidence>
<feature type="compositionally biased region" description="Low complexity" evidence="1">
    <location>
        <begin position="1050"/>
        <end position="1071"/>
    </location>
</feature>
<proteinExistence type="predicted"/>
<gene>
    <name evidence="3" type="ORF">B0H66DRAFT_604254</name>
</gene>
<dbReference type="InterPro" id="IPR056599">
    <property type="entry name" value="AAA_lid_fung"/>
</dbReference>
<dbReference type="Proteomes" id="UP001283341">
    <property type="component" value="Unassembled WGS sequence"/>
</dbReference>
<feature type="region of interest" description="Disordered" evidence="1">
    <location>
        <begin position="898"/>
        <end position="922"/>
    </location>
</feature>
<feature type="compositionally biased region" description="Polar residues" evidence="1">
    <location>
        <begin position="1025"/>
        <end position="1040"/>
    </location>
</feature>
<feature type="compositionally biased region" description="Acidic residues" evidence="1">
    <location>
        <begin position="1125"/>
        <end position="1137"/>
    </location>
</feature>
<dbReference type="GO" id="GO:0005524">
    <property type="term" value="F:ATP binding"/>
    <property type="evidence" value="ECO:0007669"/>
    <property type="project" value="InterPro"/>
</dbReference>
<dbReference type="AlphaFoldDB" id="A0AAE0M230"/>
<feature type="compositionally biased region" description="Basic and acidic residues" evidence="1">
    <location>
        <begin position="898"/>
        <end position="907"/>
    </location>
</feature>
<dbReference type="InterPro" id="IPR054289">
    <property type="entry name" value="DUF7025"/>
</dbReference>
<dbReference type="Gene3D" id="3.40.50.300">
    <property type="entry name" value="P-loop containing nucleotide triphosphate hydrolases"/>
    <property type="match status" value="1"/>
</dbReference>
<feature type="region of interest" description="Disordered" evidence="1">
    <location>
        <begin position="1"/>
        <end position="22"/>
    </location>
</feature>
<feature type="compositionally biased region" description="Acidic residues" evidence="1">
    <location>
        <begin position="1081"/>
        <end position="1097"/>
    </location>
</feature>
<dbReference type="Pfam" id="PF00004">
    <property type="entry name" value="AAA"/>
    <property type="match status" value="1"/>
</dbReference>
<dbReference type="CDD" id="cd19481">
    <property type="entry name" value="RecA-like_protease"/>
    <property type="match status" value="1"/>
</dbReference>
<feature type="compositionally biased region" description="Basic and acidic residues" evidence="1">
    <location>
        <begin position="77"/>
        <end position="91"/>
    </location>
</feature>
<feature type="region of interest" description="Disordered" evidence="1">
    <location>
        <begin position="77"/>
        <end position="100"/>
    </location>
</feature>
<dbReference type="GO" id="GO:0016887">
    <property type="term" value="F:ATP hydrolysis activity"/>
    <property type="evidence" value="ECO:0007669"/>
    <property type="project" value="InterPro"/>
</dbReference>
<reference evidence="3" key="1">
    <citation type="journal article" date="2023" name="Mol. Phylogenet. Evol.">
        <title>Genome-scale phylogeny and comparative genomics of the fungal order Sordariales.</title>
        <authorList>
            <person name="Hensen N."/>
            <person name="Bonometti L."/>
            <person name="Westerberg I."/>
            <person name="Brannstrom I.O."/>
            <person name="Guillou S."/>
            <person name="Cros-Aarteil S."/>
            <person name="Calhoun S."/>
            <person name="Haridas S."/>
            <person name="Kuo A."/>
            <person name="Mondo S."/>
            <person name="Pangilinan J."/>
            <person name="Riley R."/>
            <person name="LaButti K."/>
            <person name="Andreopoulos B."/>
            <person name="Lipzen A."/>
            <person name="Chen C."/>
            <person name="Yan M."/>
            <person name="Daum C."/>
            <person name="Ng V."/>
            <person name="Clum A."/>
            <person name="Steindorff A."/>
            <person name="Ohm R.A."/>
            <person name="Martin F."/>
            <person name="Silar P."/>
            <person name="Natvig D.O."/>
            <person name="Lalanne C."/>
            <person name="Gautier V."/>
            <person name="Ament-Velasquez S.L."/>
            <person name="Kruys A."/>
            <person name="Hutchinson M.I."/>
            <person name="Powell A.J."/>
            <person name="Barry K."/>
            <person name="Miller A.N."/>
            <person name="Grigoriev I.V."/>
            <person name="Debuchy R."/>
            <person name="Gladieux P."/>
            <person name="Hiltunen Thoren M."/>
            <person name="Johannesson H."/>
        </authorList>
    </citation>
    <scope>NUCLEOTIDE SEQUENCE</scope>
    <source>
        <strain evidence="3">CBS 118394</strain>
    </source>
</reference>
<organism evidence="3 4">
    <name type="scientific">Apodospora peruviana</name>
    <dbReference type="NCBI Taxonomy" id="516989"/>
    <lineage>
        <taxon>Eukaryota</taxon>
        <taxon>Fungi</taxon>
        <taxon>Dikarya</taxon>
        <taxon>Ascomycota</taxon>
        <taxon>Pezizomycotina</taxon>
        <taxon>Sordariomycetes</taxon>
        <taxon>Sordariomycetidae</taxon>
        <taxon>Sordariales</taxon>
        <taxon>Lasiosphaeriaceae</taxon>
        <taxon>Apodospora</taxon>
    </lineage>
</organism>